<dbReference type="Gene3D" id="1.10.579.10">
    <property type="entry name" value="DNA Cyclobutane Dipyrimidine Photolyase, subunit A, domain 3"/>
    <property type="match status" value="1"/>
</dbReference>
<dbReference type="OrthoDB" id="9772484at2"/>
<dbReference type="InterPro" id="IPR005101">
    <property type="entry name" value="Cryptochr/Photolyase_FAD-bd"/>
</dbReference>
<comment type="cofactor">
    <cofactor evidence="7">
        <name>(6R)-5,10-methylene-5,6,7,8-tetrahydrofolate</name>
        <dbReference type="ChEBI" id="CHEBI:15636"/>
    </cofactor>
    <text evidence="7">Binds 1 5,10-methenyltetrahydrofolate (MTHF) per subunit.</text>
</comment>
<feature type="binding site" evidence="6">
    <location>
        <begin position="235"/>
        <end position="239"/>
    </location>
    <ligand>
        <name>FAD</name>
        <dbReference type="ChEBI" id="CHEBI:57692"/>
    </ligand>
</feature>
<dbReference type="SUPFAM" id="SSF52425">
    <property type="entry name" value="Cryptochrome/photolyase, N-terminal domain"/>
    <property type="match status" value="1"/>
</dbReference>
<dbReference type="PROSITE" id="PS51645">
    <property type="entry name" value="PHR_CRY_ALPHA_BETA"/>
    <property type="match status" value="1"/>
</dbReference>
<sequence>MPDTQLLWLGQDLRLDDQPLFHLAAQNSQPLLCVYVLDPLELRPNRYGFAPMGSQRLAFLLQGIQDLDQSLSKLGQKLHLLIGDPLEQLTQLITQENIGSVLRSRHSTWNEQQLWNQLQKRFPYLHYQQPDSRTLFSLDTLPVKLDPYPKSFSQFRRQVEKQAYSVTPLAPPQQLPPAPRLQTQYPGDLALKPARPLLFQGGETSAQAHLHTYFSSEAASSYKETRNALQGWTLSTKFSFALAQGSLSPRRILQSLHAYEQRQGANESTYWIYFELLWREYFQWYAQAHGVALFRFRGLNTHRPLTSFYPQAFKSWCEGTTPWPLVNACMKELKATGYMSNRGRQLVASCLVNELALDWRWGAAWFEHHLLDYDAASNWGNWQYLAGVGADPRGQRQFNLNKQAQVYDPNGDFVRTWQGDQGKRPLYQVDAADWPI</sequence>
<organism evidence="9 10">
    <name type="scientific">Nitrincola tapanii</name>
    <dbReference type="NCBI Taxonomy" id="1708751"/>
    <lineage>
        <taxon>Bacteria</taxon>
        <taxon>Pseudomonadati</taxon>
        <taxon>Pseudomonadota</taxon>
        <taxon>Gammaproteobacteria</taxon>
        <taxon>Oceanospirillales</taxon>
        <taxon>Oceanospirillaceae</taxon>
        <taxon>Nitrincola</taxon>
    </lineage>
</organism>
<evidence type="ECO:0000256" key="7">
    <source>
        <dbReference type="RuleBase" id="RU367151"/>
    </source>
</evidence>
<evidence type="ECO:0000313" key="10">
    <source>
        <dbReference type="Proteomes" id="UP000325302"/>
    </source>
</evidence>
<dbReference type="NCBIfam" id="TIGR02765">
    <property type="entry name" value="crypto_DASH"/>
    <property type="match status" value="1"/>
</dbReference>
<name>A0A5A9W4E9_9GAMM</name>
<dbReference type="InterPro" id="IPR014133">
    <property type="entry name" value="Cry_DASH"/>
</dbReference>
<evidence type="ECO:0000256" key="3">
    <source>
        <dbReference type="ARBA" id="ARBA00022630"/>
    </source>
</evidence>
<proteinExistence type="inferred from homology"/>
<dbReference type="SUPFAM" id="SSF48173">
    <property type="entry name" value="Cryptochrome/photolyase FAD-binding domain"/>
    <property type="match status" value="1"/>
</dbReference>
<gene>
    <name evidence="9" type="ORF">E1H14_02820</name>
</gene>
<keyword evidence="3 6" id="KW-0285">Flavoprotein</keyword>
<dbReference type="InterPro" id="IPR036155">
    <property type="entry name" value="Crypto/Photolyase_N_sf"/>
</dbReference>
<dbReference type="InterPro" id="IPR036134">
    <property type="entry name" value="Crypto/Photolyase_FAD-like_sf"/>
</dbReference>
<dbReference type="PRINTS" id="PR00147">
    <property type="entry name" value="DNAPHOTLYASE"/>
</dbReference>
<dbReference type="GO" id="GO:0071949">
    <property type="term" value="F:FAD binding"/>
    <property type="evidence" value="ECO:0007669"/>
    <property type="project" value="TreeGrafter"/>
</dbReference>
<dbReference type="Pfam" id="PF03441">
    <property type="entry name" value="FAD_binding_7"/>
    <property type="match status" value="1"/>
</dbReference>
<dbReference type="InterPro" id="IPR014729">
    <property type="entry name" value="Rossmann-like_a/b/a_fold"/>
</dbReference>
<dbReference type="AlphaFoldDB" id="A0A5A9W4E9"/>
<dbReference type="GO" id="GO:0003677">
    <property type="term" value="F:DNA binding"/>
    <property type="evidence" value="ECO:0007669"/>
    <property type="project" value="TreeGrafter"/>
</dbReference>
<dbReference type="Proteomes" id="UP000325302">
    <property type="component" value="Unassembled WGS sequence"/>
</dbReference>
<feature type="domain" description="Photolyase/cryptochrome alpha/beta" evidence="8">
    <location>
        <begin position="3"/>
        <end position="141"/>
    </location>
</feature>
<evidence type="ECO:0000256" key="1">
    <source>
        <dbReference type="ARBA" id="ARBA00005862"/>
    </source>
</evidence>
<dbReference type="EMBL" id="SMRS01000002">
    <property type="protein sequence ID" value="KAA0875646.1"/>
    <property type="molecule type" value="Genomic_DNA"/>
</dbReference>
<comment type="function">
    <text evidence="7">May have a photoreceptor function.</text>
</comment>
<accession>A0A5A9W4E9</accession>
<dbReference type="GO" id="GO:0003913">
    <property type="term" value="F:DNA photolyase activity"/>
    <property type="evidence" value="ECO:0007669"/>
    <property type="project" value="InterPro"/>
</dbReference>
<comment type="caution">
    <text evidence="9">The sequence shown here is derived from an EMBL/GenBank/DDBJ whole genome shotgun (WGS) entry which is preliminary data.</text>
</comment>
<evidence type="ECO:0000259" key="8">
    <source>
        <dbReference type="PROSITE" id="PS51645"/>
    </source>
</evidence>
<evidence type="ECO:0000256" key="5">
    <source>
        <dbReference type="ARBA" id="ARBA00022991"/>
    </source>
</evidence>
<dbReference type="PANTHER" id="PTHR11455:SF22">
    <property type="entry name" value="CRYPTOCHROME DASH"/>
    <property type="match status" value="1"/>
</dbReference>
<dbReference type="Gene3D" id="1.25.40.80">
    <property type="match status" value="1"/>
</dbReference>
<keyword evidence="4 6" id="KW-0274">FAD</keyword>
<feature type="binding site" evidence="6">
    <location>
        <begin position="372"/>
        <end position="374"/>
    </location>
    <ligand>
        <name>FAD</name>
        <dbReference type="ChEBI" id="CHEBI:57692"/>
    </ligand>
</feature>
<dbReference type="Gene3D" id="3.40.50.620">
    <property type="entry name" value="HUPs"/>
    <property type="match status" value="1"/>
</dbReference>
<dbReference type="RefSeq" id="WP_149389951.1">
    <property type="nucleotide sequence ID" value="NZ_SMRS01000002.1"/>
</dbReference>
<dbReference type="InterPro" id="IPR006050">
    <property type="entry name" value="DNA_photolyase_N"/>
</dbReference>
<evidence type="ECO:0000256" key="6">
    <source>
        <dbReference type="PIRSR" id="PIRSR602081-1"/>
    </source>
</evidence>
<protein>
    <recommendedName>
        <fullName evidence="2 7">Cryptochrome DASH</fullName>
    </recommendedName>
</protein>
<keyword evidence="10" id="KW-1185">Reference proteome</keyword>
<evidence type="ECO:0000256" key="2">
    <source>
        <dbReference type="ARBA" id="ARBA00017881"/>
    </source>
</evidence>
<comment type="similarity">
    <text evidence="1 7">Belongs to the DNA photolyase class-1 family.</text>
</comment>
<evidence type="ECO:0000313" key="9">
    <source>
        <dbReference type="EMBL" id="KAA0875646.1"/>
    </source>
</evidence>
<keyword evidence="5 7" id="KW-0157">Chromophore</keyword>
<dbReference type="InterPro" id="IPR002081">
    <property type="entry name" value="Cryptochrome/DNA_photolyase_1"/>
</dbReference>
<dbReference type="Pfam" id="PF00875">
    <property type="entry name" value="DNA_photolyase"/>
    <property type="match status" value="1"/>
</dbReference>
<reference evidence="9 10" key="1">
    <citation type="submission" date="2019-03" db="EMBL/GenBank/DDBJ databases">
        <title>Nitrincola sp. nov. isolated from an Indian soda lake.</title>
        <authorList>
            <person name="Joshi A."/>
            <person name="Thite S.V."/>
            <person name="Joseph N."/>
            <person name="Dhotre D."/>
            <person name="Moorthy M."/>
            <person name="Shouche Y.S."/>
        </authorList>
    </citation>
    <scope>NUCLEOTIDE SEQUENCE [LARGE SCALE GENOMIC DNA]</scope>
    <source>
        <strain evidence="9 10">MEB193</strain>
    </source>
</reference>
<evidence type="ECO:0000256" key="4">
    <source>
        <dbReference type="ARBA" id="ARBA00022827"/>
    </source>
</evidence>
<comment type="cofactor">
    <cofactor evidence="6 7">
        <name>FAD</name>
        <dbReference type="ChEBI" id="CHEBI:57692"/>
    </cofactor>
    <text evidence="6 7">Binds 1 FAD per subunit.</text>
</comment>
<dbReference type="GO" id="GO:0000719">
    <property type="term" value="P:photoreactive repair"/>
    <property type="evidence" value="ECO:0007669"/>
    <property type="project" value="TreeGrafter"/>
</dbReference>
<feature type="binding site" evidence="6">
    <location>
        <position position="222"/>
    </location>
    <ligand>
        <name>FAD</name>
        <dbReference type="ChEBI" id="CHEBI:57692"/>
    </ligand>
</feature>
<dbReference type="PANTHER" id="PTHR11455">
    <property type="entry name" value="CRYPTOCHROME"/>
    <property type="match status" value="1"/>
</dbReference>